<dbReference type="EMBL" id="PDLO01000003">
    <property type="protein sequence ID" value="PHK98888.1"/>
    <property type="molecule type" value="Genomic_DNA"/>
</dbReference>
<dbReference type="SUPFAM" id="SSF56935">
    <property type="entry name" value="Porins"/>
    <property type="match status" value="1"/>
</dbReference>
<dbReference type="InterPro" id="IPR036942">
    <property type="entry name" value="Beta-barrel_TonB_sf"/>
</dbReference>
<dbReference type="Pfam" id="PF13715">
    <property type="entry name" value="CarbopepD_reg_2"/>
    <property type="match status" value="1"/>
</dbReference>
<comment type="subcellular location">
    <subcellularLocation>
        <location evidence="1 7">Cell outer membrane</location>
        <topology evidence="1 7">Multi-pass membrane protein</topology>
    </subcellularLocation>
</comment>
<reference evidence="9 10" key="1">
    <citation type="submission" date="2017-10" db="EMBL/GenBank/DDBJ databases">
        <title>The draft genome sequence of Lewinella marina KCTC 32374.</title>
        <authorList>
            <person name="Wang K."/>
        </authorList>
    </citation>
    <scope>NUCLEOTIDE SEQUENCE [LARGE SCALE GENOMIC DNA]</scope>
    <source>
        <strain evidence="9 10">MKG-38</strain>
    </source>
</reference>
<keyword evidence="6 7" id="KW-0998">Cell outer membrane</keyword>
<dbReference type="Gene3D" id="2.170.130.10">
    <property type="entry name" value="TonB-dependent receptor, plug domain"/>
    <property type="match status" value="1"/>
</dbReference>
<sequence length="1024" mass="111476">MNHQSIGIIEVLKCPRLLLTALILVAGGALSAQELEVSGIVTSSESGEPLIGVTVQIADTGQGTITGLDGDFELLAEMGDTLKLTYTGMQSREVVVDGPSLTVRMDEQVQNLEQVVVIGYGAVKKKEVTGAVSQVSGAELEEFVTPDIGTAIQGRVAGVNVTAASGAPGAAANIQIRGITSLDGSNAPLYVVDGIPQDGDPRLSPNEIETIDILKDAASAAIYGTRGSAGVILITTKTGQSGRMQINLDQSYGINTINDGVALMNTQEQLYFEQTVFENVAGSFEPLITQRPEWLQNDNDLREFVQVDNAATQNYSLDISGGNNELSYSLVGGYYDQEGTLINSSFKRYNGRASTRYRKNKLSVSGSLAFSTENTDETDGNLLLNGIRYQPYQPFFTSGQDILEVDGGAAEFALVRLATSLRRRSVQDRDRANASLNLRYDLTNDLSFVSNLGGSITNTRAKNFSPSFTTFDVGTGEFENDPTRSLVENISGRANTYLFDAGLNYTKRFGDHRLTALASFSVDERNFESFEAGRQGVSNNNISVINIGTINPFAHSGFGYTIKTVGTIGRVQYDYQGRYLFSASVRRDGSSKFAEVNRYGVFPSFSAAWNVADEKFWAGIAEKIDNFKIRASYGQTGNESFPAYRFSTVVEQEADYVFGNNIFFGSAQRNYANSLVQWETSIQRNLGVDIGFGQGKVLITADYYVTDKEDMLFPVQLPSSAGVLSGGNAQLTLNVGDMTNTGIEVTSRYRTRLGAVKMDLGLTFTRNINEITRINGETELIYNDNGVAVPGENNSQVTTLAVGREVGSYFLFRTNGVVNDQEELAAYREIEPTANLGDLIYVDVNGDGAITQQDREYRGSALPEFEAGFNTNFSFKGIDLSTQWYAAVGHEIINGSAAFAYSNGRHRDLVYQWSAANPESDIPLRRDRGNSHPNYAGNTDLWLEDGTFLRLRTVTLGYQLPPTVLARVGIERCRVYLSAQNPLTITDYTGADPEVGGNNVAIRGLDRGNYPVGAQYLFGTQISF</sequence>
<dbReference type="SUPFAM" id="SSF49464">
    <property type="entry name" value="Carboxypeptidase regulatory domain-like"/>
    <property type="match status" value="1"/>
</dbReference>
<dbReference type="OrthoDB" id="9768177at2"/>
<accession>A0A2G0CFZ9</accession>
<dbReference type="GO" id="GO:0009279">
    <property type="term" value="C:cell outer membrane"/>
    <property type="evidence" value="ECO:0007669"/>
    <property type="project" value="UniProtKB-SubCell"/>
</dbReference>
<dbReference type="NCBIfam" id="TIGR04057">
    <property type="entry name" value="SusC_RagA_signa"/>
    <property type="match status" value="1"/>
</dbReference>
<name>A0A2G0CFZ9_9BACT</name>
<evidence type="ECO:0000256" key="3">
    <source>
        <dbReference type="ARBA" id="ARBA00022452"/>
    </source>
</evidence>
<evidence type="ECO:0000256" key="6">
    <source>
        <dbReference type="ARBA" id="ARBA00023237"/>
    </source>
</evidence>
<dbReference type="InterPro" id="IPR037066">
    <property type="entry name" value="Plug_dom_sf"/>
</dbReference>
<dbReference type="AlphaFoldDB" id="A0A2G0CFZ9"/>
<feature type="domain" description="TonB-dependent receptor plug" evidence="8">
    <location>
        <begin position="124"/>
        <end position="231"/>
    </location>
</feature>
<evidence type="ECO:0000256" key="1">
    <source>
        <dbReference type="ARBA" id="ARBA00004571"/>
    </source>
</evidence>
<keyword evidence="2 7" id="KW-0813">Transport</keyword>
<dbReference type="InterPro" id="IPR023996">
    <property type="entry name" value="TonB-dep_OMP_SusC/RagA"/>
</dbReference>
<dbReference type="Gene3D" id="2.60.40.1120">
    <property type="entry name" value="Carboxypeptidase-like, regulatory domain"/>
    <property type="match status" value="1"/>
</dbReference>
<gene>
    <name evidence="9" type="ORF">CGL56_10530</name>
</gene>
<comment type="caution">
    <text evidence="9">The sequence shown here is derived from an EMBL/GenBank/DDBJ whole genome shotgun (WGS) entry which is preliminary data.</text>
</comment>
<dbReference type="InterPro" id="IPR012910">
    <property type="entry name" value="Plug_dom"/>
</dbReference>
<organism evidence="9 10">
    <name type="scientific">Neolewinella marina</name>
    <dbReference type="NCBI Taxonomy" id="438751"/>
    <lineage>
        <taxon>Bacteria</taxon>
        <taxon>Pseudomonadati</taxon>
        <taxon>Bacteroidota</taxon>
        <taxon>Saprospiria</taxon>
        <taxon>Saprospirales</taxon>
        <taxon>Lewinellaceae</taxon>
        <taxon>Neolewinella</taxon>
    </lineage>
</organism>
<dbReference type="Gene3D" id="2.40.170.20">
    <property type="entry name" value="TonB-dependent receptor, beta-barrel domain"/>
    <property type="match status" value="1"/>
</dbReference>
<protein>
    <submittedName>
        <fullName evidence="9">SusC/RagA family TonB-linked outer membrane protein</fullName>
    </submittedName>
</protein>
<dbReference type="InterPro" id="IPR008969">
    <property type="entry name" value="CarboxyPept-like_regulatory"/>
</dbReference>
<dbReference type="Proteomes" id="UP000226437">
    <property type="component" value="Unassembled WGS sequence"/>
</dbReference>
<evidence type="ECO:0000313" key="10">
    <source>
        <dbReference type="Proteomes" id="UP000226437"/>
    </source>
</evidence>
<evidence type="ECO:0000256" key="4">
    <source>
        <dbReference type="ARBA" id="ARBA00022692"/>
    </source>
</evidence>
<dbReference type="InterPro" id="IPR023997">
    <property type="entry name" value="TonB-dep_OMP_SusC/RagA_CS"/>
</dbReference>
<keyword evidence="3 7" id="KW-1134">Transmembrane beta strand</keyword>
<dbReference type="PROSITE" id="PS52016">
    <property type="entry name" value="TONB_DEPENDENT_REC_3"/>
    <property type="match status" value="1"/>
</dbReference>
<dbReference type="InterPro" id="IPR039426">
    <property type="entry name" value="TonB-dep_rcpt-like"/>
</dbReference>
<dbReference type="NCBIfam" id="TIGR04056">
    <property type="entry name" value="OMP_RagA_SusC"/>
    <property type="match status" value="1"/>
</dbReference>
<proteinExistence type="inferred from homology"/>
<comment type="similarity">
    <text evidence="7">Belongs to the TonB-dependent receptor family.</text>
</comment>
<dbReference type="Pfam" id="PF07715">
    <property type="entry name" value="Plug"/>
    <property type="match status" value="1"/>
</dbReference>
<keyword evidence="4 7" id="KW-0812">Transmembrane</keyword>
<keyword evidence="10" id="KW-1185">Reference proteome</keyword>
<evidence type="ECO:0000256" key="2">
    <source>
        <dbReference type="ARBA" id="ARBA00022448"/>
    </source>
</evidence>
<evidence type="ECO:0000259" key="8">
    <source>
        <dbReference type="Pfam" id="PF07715"/>
    </source>
</evidence>
<evidence type="ECO:0000313" key="9">
    <source>
        <dbReference type="EMBL" id="PHK98888.1"/>
    </source>
</evidence>
<evidence type="ECO:0000256" key="7">
    <source>
        <dbReference type="PROSITE-ProRule" id="PRU01360"/>
    </source>
</evidence>
<evidence type="ECO:0000256" key="5">
    <source>
        <dbReference type="ARBA" id="ARBA00023136"/>
    </source>
</evidence>
<keyword evidence="5 7" id="KW-0472">Membrane</keyword>